<name>A0AAV9M580_9SOLN</name>
<evidence type="ECO:0000313" key="1">
    <source>
        <dbReference type="EMBL" id="KAK4732034.1"/>
    </source>
</evidence>
<dbReference type="EMBL" id="JAWPEI010000003">
    <property type="protein sequence ID" value="KAK4732034.1"/>
    <property type="molecule type" value="Genomic_DNA"/>
</dbReference>
<proteinExistence type="predicted"/>
<dbReference type="Proteomes" id="UP001311915">
    <property type="component" value="Unassembled WGS sequence"/>
</dbReference>
<protein>
    <submittedName>
        <fullName evidence="1">Uncharacterized protein</fullName>
    </submittedName>
</protein>
<keyword evidence="2" id="KW-1185">Reference proteome</keyword>
<evidence type="ECO:0000313" key="2">
    <source>
        <dbReference type="Proteomes" id="UP001311915"/>
    </source>
</evidence>
<gene>
    <name evidence="1" type="ORF">R3W88_025022</name>
</gene>
<sequence>MASSRRGFSSQQELVIKEFERYQAIIKTLKEIEKEAHMLQHSLLCQKNTLLIERRSVSTCLTFEEDKLSKEVDQQIEENEELLNVIEYAKIMIDEE</sequence>
<dbReference type="AlphaFoldDB" id="A0AAV9M580"/>
<accession>A0AAV9M580</accession>
<organism evidence="1 2">
    <name type="scientific">Solanum pinnatisectum</name>
    <name type="common">tansyleaf nightshade</name>
    <dbReference type="NCBI Taxonomy" id="50273"/>
    <lineage>
        <taxon>Eukaryota</taxon>
        <taxon>Viridiplantae</taxon>
        <taxon>Streptophyta</taxon>
        <taxon>Embryophyta</taxon>
        <taxon>Tracheophyta</taxon>
        <taxon>Spermatophyta</taxon>
        <taxon>Magnoliopsida</taxon>
        <taxon>eudicotyledons</taxon>
        <taxon>Gunneridae</taxon>
        <taxon>Pentapetalae</taxon>
        <taxon>asterids</taxon>
        <taxon>lamiids</taxon>
        <taxon>Solanales</taxon>
        <taxon>Solanaceae</taxon>
        <taxon>Solanoideae</taxon>
        <taxon>Solaneae</taxon>
        <taxon>Solanum</taxon>
    </lineage>
</organism>
<reference evidence="1 2" key="1">
    <citation type="submission" date="2023-10" db="EMBL/GenBank/DDBJ databases">
        <title>Genome-Wide Identification Analysis in wild type Solanum Pinnatisectum Reveals Some Genes Defensing Phytophthora Infestans.</title>
        <authorList>
            <person name="Sun C."/>
        </authorList>
    </citation>
    <scope>NUCLEOTIDE SEQUENCE [LARGE SCALE GENOMIC DNA]</scope>
    <source>
        <strain evidence="1">LQN</strain>
        <tissue evidence="1">Leaf</tissue>
    </source>
</reference>
<comment type="caution">
    <text evidence="1">The sequence shown here is derived from an EMBL/GenBank/DDBJ whole genome shotgun (WGS) entry which is preliminary data.</text>
</comment>